<protein>
    <submittedName>
        <fullName evidence="7">DMT family transporter</fullName>
    </submittedName>
</protein>
<evidence type="ECO:0000313" key="8">
    <source>
        <dbReference type="Proteomes" id="UP000619295"/>
    </source>
</evidence>
<evidence type="ECO:0000256" key="4">
    <source>
        <dbReference type="ARBA" id="ARBA00023136"/>
    </source>
</evidence>
<dbReference type="Proteomes" id="UP000619295">
    <property type="component" value="Unassembled WGS sequence"/>
</dbReference>
<evidence type="ECO:0000256" key="5">
    <source>
        <dbReference type="SAM" id="Phobius"/>
    </source>
</evidence>
<feature type="transmembrane region" description="Helical" evidence="5">
    <location>
        <begin position="91"/>
        <end position="113"/>
    </location>
</feature>
<dbReference type="EMBL" id="JACXWY010000014">
    <property type="protein sequence ID" value="MBD3848019.1"/>
    <property type="molecule type" value="Genomic_DNA"/>
</dbReference>
<dbReference type="PANTHER" id="PTHR32322">
    <property type="entry name" value="INNER MEMBRANE TRANSPORTER"/>
    <property type="match status" value="1"/>
</dbReference>
<feature type="transmembrane region" description="Helical" evidence="5">
    <location>
        <begin position="244"/>
        <end position="264"/>
    </location>
</feature>
<gene>
    <name evidence="7" type="ORF">IED13_20155</name>
</gene>
<reference evidence="7" key="1">
    <citation type="submission" date="2020-09" db="EMBL/GenBank/DDBJ databases">
        <title>Bosea spartocytisi sp. nov. a root nodule endophyte of Spartocytisus supranubius in the high mountain ecosystem fo the Teide National Park (Canary Islands, Spain).</title>
        <authorList>
            <person name="Pulido-Suarez L."/>
            <person name="Peix A."/>
            <person name="Igual J.M."/>
            <person name="Socas-Perez N."/>
            <person name="Velazquez E."/>
            <person name="Flores-Felix J.D."/>
            <person name="Leon-Barrios M."/>
        </authorList>
    </citation>
    <scope>NUCLEOTIDE SEQUENCE</scope>
    <source>
        <strain evidence="7">SSUT16</strain>
    </source>
</reference>
<name>A0A927EBY8_9HYPH</name>
<keyword evidence="3 5" id="KW-1133">Transmembrane helix</keyword>
<feature type="transmembrane region" description="Helical" evidence="5">
    <location>
        <begin position="65"/>
        <end position="85"/>
    </location>
</feature>
<sequence>MDLGDWLLLILLSLLWGGSFFFGKIAVSEWPPLAVVLARVGLAAATLLLVVRLSGLSMRVGGRMWLAFFGMGLLNNLIPFGLIFWGQTQIASGLASILNATTPLFGVVVAHVFGQDEKASGLKIAGVAAGIVGVAILMGPDAVGGVSGALLPQLACLAAALSYGFAGLYGRRFRELPPLVTATGQVSATTVMTIPLVIAFDPPWLLPAPSTPVVFSLVGLAILSTALAYVIFFRVMRRAGGTNVMLVTFLVPVSAILLGATFLGEALLPRHFLGMAAIAAGLALIDGRLFRARRTRPA</sequence>
<keyword evidence="4 5" id="KW-0472">Membrane</keyword>
<feature type="transmembrane region" description="Helical" evidence="5">
    <location>
        <begin position="270"/>
        <end position="290"/>
    </location>
</feature>
<dbReference type="Pfam" id="PF00892">
    <property type="entry name" value="EamA"/>
    <property type="match status" value="2"/>
</dbReference>
<comment type="caution">
    <text evidence="7">The sequence shown here is derived from an EMBL/GenBank/DDBJ whole genome shotgun (WGS) entry which is preliminary data.</text>
</comment>
<evidence type="ECO:0000256" key="2">
    <source>
        <dbReference type="ARBA" id="ARBA00022692"/>
    </source>
</evidence>
<dbReference type="InterPro" id="IPR050638">
    <property type="entry name" value="AA-Vitamin_Transporters"/>
</dbReference>
<proteinExistence type="predicted"/>
<keyword evidence="8" id="KW-1185">Reference proteome</keyword>
<evidence type="ECO:0000313" key="7">
    <source>
        <dbReference type="EMBL" id="MBD3848019.1"/>
    </source>
</evidence>
<feature type="domain" description="EamA" evidence="6">
    <location>
        <begin position="154"/>
        <end position="285"/>
    </location>
</feature>
<dbReference type="InterPro" id="IPR037185">
    <property type="entry name" value="EmrE-like"/>
</dbReference>
<accession>A0A927EBY8</accession>
<dbReference type="SUPFAM" id="SSF103481">
    <property type="entry name" value="Multidrug resistance efflux transporter EmrE"/>
    <property type="match status" value="2"/>
</dbReference>
<evidence type="ECO:0000256" key="1">
    <source>
        <dbReference type="ARBA" id="ARBA00004141"/>
    </source>
</evidence>
<organism evidence="7 8">
    <name type="scientific">Bosea spartocytisi</name>
    <dbReference type="NCBI Taxonomy" id="2773451"/>
    <lineage>
        <taxon>Bacteria</taxon>
        <taxon>Pseudomonadati</taxon>
        <taxon>Pseudomonadota</taxon>
        <taxon>Alphaproteobacteria</taxon>
        <taxon>Hyphomicrobiales</taxon>
        <taxon>Boseaceae</taxon>
        <taxon>Bosea</taxon>
    </lineage>
</organism>
<dbReference type="AlphaFoldDB" id="A0A927EBY8"/>
<feature type="transmembrane region" description="Helical" evidence="5">
    <location>
        <begin position="33"/>
        <end position="53"/>
    </location>
</feature>
<dbReference type="PANTHER" id="PTHR32322:SF9">
    <property type="entry name" value="AMINO-ACID METABOLITE EFFLUX PUMP-RELATED"/>
    <property type="match status" value="1"/>
</dbReference>
<dbReference type="GO" id="GO:0016020">
    <property type="term" value="C:membrane"/>
    <property type="evidence" value="ECO:0007669"/>
    <property type="project" value="UniProtKB-SubCell"/>
</dbReference>
<comment type="subcellular location">
    <subcellularLocation>
        <location evidence="1">Membrane</location>
        <topology evidence="1">Multi-pass membrane protein</topology>
    </subcellularLocation>
</comment>
<feature type="transmembrane region" description="Helical" evidence="5">
    <location>
        <begin position="120"/>
        <end position="138"/>
    </location>
</feature>
<feature type="transmembrane region" description="Helical" evidence="5">
    <location>
        <begin position="150"/>
        <end position="169"/>
    </location>
</feature>
<feature type="domain" description="EamA" evidence="6">
    <location>
        <begin position="7"/>
        <end position="138"/>
    </location>
</feature>
<dbReference type="InterPro" id="IPR000620">
    <property type="entry name" value="EamA_dom"/>
</dbReference>
<feature type="transmembrane region" description="Helical" evidence="5">
    <location>
        <begin position="212"/>
        <end position="232"/>
    </location>
</feature>
<feature type="transmembrane region" description="Helical" evidence="5">
    <location>
        <begin position="176"/>
        <end position="200"/>
    </location>
</feature>
<feature type="transmembrane region" description="Helical" evidence="5">
    <location>
        <begin position="7"/>
        <end position="27"/>
    </location>
</feature>
<evidence type="ECO:0000259" key="6">
    <source>
        <dbReference type="Pfam" id="PF00892"/>
    </source>
</evidence>
<evidence type="ECO:0000256" key="3">
    <source>
        <dbReference type="ARBA" id="ARBA00022989"/>
    </source>
</evidence>
<keyword evidence="2 5" id="KW-0812">Transmembrane</keyword>